<protein>
    <recommendedName>
        <fullName evidence="1">N-acetyltransferase domain-containing protein</fullName>
    </recommendedName>
</protein>
<accession>A0A3S4CDV2</accession>
<dbReference type="Gene3D" id="3.40.630.30">
    <property type="match status" value="1"/>
</dbReference>
<name>A0A3S4CDV2_9HYPH</name>
<dbReference type="OrthoDB" id="8114677at2"/>
<keyword evidence="3" id="KW-1185">Reference proteome</keyword>
<dbReference type="GO" id="GO:0016747">
    <property type="term" value="F:acyltransferase activity, transferring groups other than amino-acyl groups"/>
    <property type="evidence" value="ECO:0007669"/>
    <property type="project" value="InterPro"/>
</dbReference>
<evidence type="ECO:0000313" key="2">
    <source>
        <dbReference type="EMBL" id="VDS05834.1"/>
    </source>
</evidence>
<proteinExistence type="predicted"/>
<dbReference type="Pfam" id="PF13673">
    <property type="entry name" value="Acetyltransf_10"/>
    <property type="match status" value="1"/>
</dbReference>
<dbReference type="SUPFAM" id="SSF55729">
    <property type="entry name" value="Acyl-CoA N-acyltransferases (Nat)"/>
    <property type="match status" value="1"/>
</dbReference>
<evidence type="ECO:0000259" key="1">
    <source>
        <dbReference type="PROSITE" id="PS51186"/>
    </source>
</evidence>
<dbReference type="EMBL" id="UZWD01000036">
    <property type="protein sequence ID" value="VDS05834.1"/>
    <property type="molecule type" value="Genomic_DNA"/>
</dbReference>
<feature type="domain" description="N-acetyltransferase" evidence="1">
    <location>
        <begin position="4"/>
        <end position="149"/>
    </location>
</feature>
<organism evidence="2 3">
    <name type="scientific">Devosia equisanguinis</name>
    <dbReference type="NCBI Taxonomy" id="2490941"/>
    <lineage>
        <taxon>Bacteria</taxon>
        <taxon>Pseudomonadati</taxon>
        <taxon>Pseudomonadota</taxon>
        <taxon>Alphaproteobacteria</taxon>
        <taxon>Hyphomicrobiales</taxon>
        <taxon>Devosiaceae</taxon>
        <taxon>Devosia</taxon>
    </lineage>
</organism>
<dbReference type="AlphaFoldDB" id="A0A3S4CDV2"/>
<reference evidence="2 3" key="1">
    <citation type="submission" date="2018-12" db="EMBL/GenBank/DDBJ databases">
        <authorList>
            <person name="Criscuolo A."/>
        </authorList>
    </citation>
    <scope>NUCLEOTIDE SEQUENCE [LARGE SCALE GENOMIC DNA]</scope>
    <source>
        <strain evidence="2">ACIP1116281</strain>
    </source>
</reference>
<evidence type="ECO:0000313" key="3">
    <source>
        <dbReference type="Proteomes" id="UP000268844"/>
    </source>
</evidence>
<dbReference type="InterPro" id="IPR000182">
    <property type="entry name" value="GNAT_dom"/>
</dbReference>
<dbReference type="InterPro" id="IPR016181">
    <property type="entry name" value="Acyl_CoA_acyltransferase"/>
</dbReference>
<dbReference type="Proteomes" id="UP000268844">
    <property type="component" value="Unassembled WGS sequence"/>
</dbReference>
<gene>
    <name evidence="2" type="ORF">DEVEQU_02979</name>
</gene>
<dbReference type="RefSeq" id="WP_126151362.1">
    <property type="nucleotide sequence ID" value="NZ_JBHTMH010000001.1"/>
</dbReference>
<sequence length="149" mass="16569">MTYELIAVTDPSDWADFHHIRRVELFEAKGRFGVYDDKHPDDTAAFAHPFLLKQDGRALGTTRLDVFGDGRAAIRLVAITAAEQRKGHGRVLEAMVSSEAERLGVHALLVNAADEAVGFYEKTGWTRFDWDPAELVGIAATCVQMRKLL</sequence>
<dbReference type="PROSITE" id="PS51186">
    <property type="entry name" value="GNAT"/>
    <property type="match status" value="1"/>
</dbReference>